<organism evidence="1">
    <name type="scientific">human gut metagenome</name>
    <dbReference type="NCBI Taxonomy" id="408170"/>
    <lineage>
        <taxon>unclassified sequences</taxon>
        <taxon>metagenomes</taxon>
        <taxon>organismal metagenomes</taxon>
    </lineage>
</organism>
<evidence type="ECO:0000313" key="1">
    <source>
        <dbReference type="EMBL" id="ETJ37525.1"/>
    </source>
</evidence>
<comment type="caution">
    <text evidence="1">The sequence shown here is derived from an EMBL/GenBank/DDBJ whole genome shotgun (WGS) entry which is preliminary data.</text>
</comment>
<gene>
    <name evidence="1" type="ORF">Q604_UNBC08255G0001</name>
</gene>
<accession>W1Y762</accession>
<protein>
    <submittedName>
        <fullName evidence="1">Uncharacterized protein</fullName>
    </submittedName>
</protein>
<name>W1Y762_9ZZZZ</name>
<dbReference type="AlphaFoldDB" id="W1Y762"/>
<proteinExistence type="predicted"/>
<dbReference type="EMBL" id="AZMM01008255">
    <property type="protein sequence ID" value="ETJ37525.1"/>
    <property type="molecule type" value="Genomic_DNA"/>
</dbReference>
<sequence>FEDFSEYINPRFYCNPQNVLRRKKRR</sequence>
<reference evidence="1" key="1">
    <citation type="submission" date="2013-12" db="EMBL/GenBank/DDBJ databases">
        <title>A Varibaculum cambriense genome reconstructed from a premature infant gut community with otherwise low bacterial novelty that shifts toward anaerobic metabolism during the third week of life.</title>
        <authorList>
            <person name="Brown C.T."/>
            <person name="Sharon I."/>
            <person name="Thomas B.C."/>
            <person name="Castelle C.J."/>
            <person name="Morowitz M.J."/>
            <person name="Banfield J.F."/>
        </authorList>
    </citation>
    <scope>NUCLEOTIDE SEQUENCE</scope>
</reference>
<feature type="non-terminal residue" evidence="1">
    <location>
        <position position="1"/>
    </location>
</feature>